<gene>
    <name evidence="1" type="ORF">BDN72DRAFT_146317</name>
</gene>
<organism evidence="1 2">
    <name type="scientific">Pluteus cervinus</name>
    <dbReference type="NCBI Taxonomy" id="181527"/>
    <lineage>
        <taxon>Eukaryota</taxon>
        <taxon>Fungi</taxon>
        <taxon>Dikarya</taxon>
        <taxon>Basidiomycota</taxon>
        <taxon>Agaricomycotina</taxon>
        <taxon>Agaricomycetes</taxon>
        <taxon>Agaricomycetidae</taxon>
        <taxon>Agaricales</taxon>
        <taxon>Pluteineae</taxon>
        <taxon>Pluteaceae</taxon>
        <taxon>Pluteus</taxon>
    </lineage>
</organism>
<sequence>MCMDGSGMMAIQTKAREEGVQTYEGYRSIRNAEYVVDHRTIIEVAAEPSSRNTTMVLLVTKEIPEKPKSIRTSEDDRTPSIKEVIFRLRSCDQGWGGDPDAVGPYDGSFTWFGAVVFRPDETGGPVVEGIPRWPFENREALGKYKPVDSWVIQRNKRADHKYRRHEIVWTQGCNFEWDGTVGGGTGEGFVDALRPGDKITIVAHAEYLGSVNKIKYAEVEVVFSC</sequence>
<evidence type="ECO:0000313" key="1">
    <source>
        <dbReference type="EMBL" id="TFK66479.1"/>
    </source>
</evidence>
<name>A0ACD3AMC0_9AGAR</name>
<accession>A0ACD3AMC0</accession>
<evidence type="ECO:0000313" key="2">
    <source>
        <dbReference type="Proteomes" id="UP000308600"/>
    </source>
</evidence>
<protein>
    <submittedName>
        <fullName evidence="1">Uncharacterized protein</fullName>
    </submittedName>
</protein>
<reference evidence="1 2" key="1">
    <citation type="journal article" date="2019" name="Nat. Ecol. Evol.">
        <title>Megaphylogeny resolves global patterns of mushroom evolution.</title>
        <authorList>
            <person name="Varga T."/>
            <person name="Krizsan K."/>
            <person name="Foldi C."/>
            <person name="Dima B."/>
            <person name="Sanchez-Garcia M."/>
            <person name="Sanchez-Ramirez S."/>
            <person name="Szollosi G.J."/>
            <person name="Szarkandi J.G."/>
            <person name="Papp V."/>
            <person name="Albert L."/>
            <person name="Andreopoulos W."/>
            <person name="Angelini C."/>
            <person name="Antonin V."/>
            <person name="Barry K.W."/>
            <person name="Bougher N.L."/>
            <person name="Buchanan P."/>
            <person name="Buyck B."/>
            <person name="Bense V."/>
            <person name="Catcheside P."/>
            <person name="Chovatia M."/>
            <person name="Cooper J."/>
            <person name="Damon W."/>
            <person name="Desjardin D."/>
            <person name="Finy P."/>
            <person name="Geml J."/>
            <person name="Haridas S."/>
            <person name="Hughes K."/>
            <person name="Justo A."/>
            <person name="Karasinski D."/>
            <person name="Kautmanova I."/>
            <person name="Kiss B."/>
            <person name="Kocsube S."/>
            <person name="Kotiranta H."/>
            <person name="LaButti K.M."/>
            <person name="Lechner B.E."/>
            <person name="Liimatainen K."/>
            <person name="Lipzen A."/>
            <person name="Lukacs Z."/>
            <person name="Mihaltcheva S."/>
            <person name="Morgado L.N."/>
            <person name="Niskanen T."/>
            <person name="Noordeloos M.E."/>
            <person name="Ohm R.A."/>
            <person name="Ortiz-Santana B."/>
            <person name="Ovrebo C."/>
            <person name="Racz N."/>
            <person name="Riley R."/>
            <person name="Savchenko A."/>
            <person name="Shiryaev A."/>
            <person name="Soop K."/>
            <person name="Spirin V."/>
            <person name="Szebenyi C."/>
            <person name="Tomsovsky M."/>
            <person name="Tulloss R.E."/>
            <person name="Uehling J."/>
            <person name="Grigoriev I.V."/>
            <person name="Vagvolgyi C."/>
            <person name="Papp T."/>
            <person name="Martin F.M."/>
            <person name="Miettinen O."/>
            <person name="Hibbett D.S."/>
            <person name="Nagy L.G."/>
        </authorList>
    </citation>
    <scope>NUCLEOTIDE SEQUENCE [LARGE SCALE GENOMIC DNA]</scope>
    <source>
        <strain evidence="1 2">NL-1719</strain>
    </source>
</reference>
<keyword evidence="2" id="KW-1185">Reference proteome</keyword>
<dbReference type="EMBL" id="ML208404">
    <property type="protein sequence ID" value="TFK66479.1"/>
    <property type="molecule type" value="Genomic_DNA"/>
</dbReference>
<proteinExistence type="predicted"/>
<dbReference type="Proteomes" id="UP000308600">
    <property type="component" value="Unassembled WGS sequence"/>
</dbReference>